<dbReference type="Pfam" id="PF01156">
    <property type="entry name" value="IU_nuc_hydro"/>
    <property type="match status" value="1"/>
</dbReference>
<reference evidence="4" key="2">
    <citation type="journal article" date="2021" name="PeerJ">
        <title>Extensive microbial diversity within the chicken gut microbiome revealed by metagenomics and culture.</title>
        <authorList>
            <person name="Gilroy R."/>
            <person name="Ravi A."/>
            <person name="Getino M."/>
            <person name="Pursley I."/>
            <person name="Horton D.L."/>
            <person name="Alikhan N.F."/>
            <person name="Baker D."/>
            <person name="Gharbi K."/>
            <person name="Hall N."/>
            <person name="Watson M."/>
            <person name="Adriaenssens E.M."/>
            <person name="Foster-Nyarko E."/>
            <person name="Jarju S."/>
            <person name="Secka A."/>
            <person name="Antonio M."/>
            <person name="Oren A."/>
            <person name="Chaudhuri R.R."/>
            <person name="La Ragione R."/>
            <person name="Hildebrand F."/>
            <person name="Pallen M.J."/>
        </authorList>
    </citation>
    <scope>NUCLEOTIDE SEQUENCE</scope>
    <source>
        <strain evidence="4">ChiSjej4B22-8148</strain>
    </source>
</reference>
<dbReference type="InterPro" id="IPR023186">
    <property type="entry name" value="IUNH"/>
</dbReference>
<dbReference type="PANTHER" id="PTHR12304:SF4">
    <property type="entry name" value="URIDINE NUCLEOSIDASE"/>
    <property type="match status" value="1"/>
</dbReference>
<dbReference type="GO" id="GO:0045437">
    <property type="term" value="F:uridine nucleosidase activity"/>
    <property type="evidence" value="ECO:0007669"/>
    <property type="project" value="UniProtKB-ARBA"/>
</dbReference>
<dbReference type="PANTHER" id="PTHR12304">
    <property type="entry name" value="INOSINE-URIDINE PREFERRING NUCLEOSIDE HYDROLASE"/>
    <property type="match status" value="1"/>
</dbReference>
<reference evidence="4" key="1">
    <citation type="submission" date="2020-10" db="EMBL/GenBank/DDBJ databases">
        <authorList>
            <person name="Gilroy R."/>
        </authorList>
    </citation>
    <scope>NUCLEOTIDE SEQUENCE</scope>
    <source>
        <strain evidence="4">ChiSjej4B22-8148</strain>
    </source>
</reference>
<protein>
    <submittedName>
        <fullName evidence="4">Nucleoside hydrolase</fullName>
    </submittedName>
</protein>
<dbReference type="Gene3D" id="3.90.245.10">
    <property type="entry name" value="Ribonucleoside hydrolase-like"/>
    <property type="match status" value="1"/>
</dbReference>
<dbReference type="InterPro" id="IPR036452">
    <property type="entry name" value="Ribo_hydro-like"/>
</dbReference>
<keyword evidence="1 4" id="KW-0378">Hydrolase</keyword>
<evidence type="ECO:0000256" key="2">
    <source>
        <dbReference type="ARBA" id="ARBA00023295"/>
    </source>
</evidence>
<dbReference type="SUPFAM" id="SSF53590">
    <property type="entry name" value="Nucleoside hydrolase"/>
    <property type="match status" value="1"/>
</dbReference>
<accession>A0A9D1AF92</accession>
<feature type="domain" description="Inosine/uridine-preferring nucleoside hydrolase" evidence="3">
    <location>
        <begin position="7"/>
        <end position="304"/>
    </location>
</feature>
<dbReference type="InterPro" id="IPR015910">
    <property type="entry name" value="I/U_nuclsd_hydro_CS"/>
</dbReference>
<keyword evidence="2" id="KW-0326">Glycosidase</keyword>
<name>A0A9D1AF92_9FIRM</name>
<organism evidence="4 5">
    <name type="scientific">Candidatus Choladousia intestinavium</name>
    <dbReference type="NCBI Taxonomy" id="2840727"/>
    <lineage>
        <taxon>Bacteria</taxon>
        <taxon>Bacillati</taxon>
        <taxon>Bacillota</taxon>
        <taxon>Clostridia</taxon>
        <taxon>Lachnospirales</taxon>
        <taxon>Lachnospiraceae</taxon>
        <taxon>Lachnospiraceae incertae sedis</taxon>
        <taxon>Candidatus Choladousia</taxon>
    </lineage>
</organism>
<dbReference type="Proteomes" id="UP000886757">
    <property type="component" value="Unassembled WGS sequence"/>
</dbReference>
<dbReference type="AlphaFoldDB" id="A0A9D1AF92"/>
<dbReference type="GO" id="GO:0006152">
    <property type="term" value="P:purine nucleoside catabolic process"/>
    <property type="evidence" value="ECO:0007669"/>
    <property type="project" value="TreeGrafter"/>
</dbReference>
<dbReference type="GO" id="GO:0008477">
    <property type="term" value="F:purine nucleosidase activity"/>
    <property type="evidence" value="ECO:0007669"/>
    <property type="project" value="TreeGrafter"/>
</dbReference>
<evidence type="ECO:0000256" key="1">
    <source>
        <dbReference type="ARBA" id="ARBA00022801"/>
    </source>
</evidence>
<gene>
    <name evidence="4" type="ORF">IAB31_13220</name>
</gene>
<dbReference type="CDD" id="cd02651">
    <property type="entry name" value="nuc_hydro_IU_UC_XIUA"/>
    <property type="match status" value="1"/>
</dbReference>
<proteinExistence type="predicted"/>
<evidence type="ECO:0000313" key="5">
    <source>
        <dbReference type="Proteomes" id="UP000886757"/>
    </source>
</evidence>
<dbReference type="EMBL" id="DVGK01000155">
    <property type="protein sequence ID" value="HIR14869.1"/>
    <property type="molecule type" value="Genomic_DNA"/>
</dbReference>
<sequence>MGTRRNILLDCDPGIDDAIALCLAAAHPEAFRLLGITTVAGNQTIEKVTENALRLSEFLGLHAPVARGARTPVIREPLTASGIHGKNGLGDVLFPRTTAEPVKESAVLFMRNRIMELPPKEKVTLVAIGPLTNVGLLLKACPEVRERILEIVVMGGASTGGNVTSNAEFNIYEDPEGAAMVFLSGLPLVMCGLDVTEKCGLDREDMELLLQRGGRVSEKIGKMLQFYLDSPGYRSKKAASIHDAVTFMYLLHPEIFQGEKMYVQVDCSRGISRGATVCDRRSGAPGQELPVLVLLDADTEKFREYLLEGIFSLDEKKEL</sequence>
<comment type="caution">
    <text evidence="4">The sequence shown here is derived from an EMBL/GenBank/DDBJ whole genome shotgun (WGS) entry which is preliminary data.</text>
</comment>
<dbReference type="GO" id="GO:0005829">
    <property type="term" value="C:cytosol"/>
    <property type="evidence" value="ECO:0007669"/>
    <property type="project" value="TreeGrafter"/>
</dbReference>
<dbReference type="PROSITE" id="PS01247">
    <property type="entry name" value="IUNH"/>
    <property type="match status" value="1"/>
</dbReference>
<evidence type="ECO:0000313" key="4">
    <source>
        <dbReference type="EMBL" id="HIR14869.1"/>
    </source>
</evidence>
<dbReference type="InterPro" id="IPR001910">
    <property type="entry name" value="Inosine/uridine_hydrolase_dom"/>
</dbReference>
<evidence type="ECO:0000259" key="3">
    <source>
        <dbReference type="Pfam" id="PF01156"/>
    </source>
</evidence>